<organism evidence="8 9">
    <name type="scientific">Lacimicrobium alkaliphilum</name>
    <dbReference type="NCBI Taxonomy" id="1526571"/>
    <lineage>
        <taxon>Bacteria</taxon>
        <taxon>Pseudomonadati</taxon>
        <taxon>Pseudomonadota</taxon>
        <taxon>Gammaproteobacteria</taxon>
        <taxon>Alteromonadales</taxon>
        <taxon>Alteromonadaceae</taxon>
        <taxon>Lacimicrobium</taxon>
    </lineage>
</organism>
<evidence type="ECO:0000313" key="9">
    <source>
        <dbReference type="Proteomes" id="UP000614272"/>
    </source>
</evidence>
<dbReference type="InterPro" id="IPR029479">
    <property type="entry name" value="Nitroreductase"/>
</dbReference>
<evidence type="ECO:0000259" key="7">
    <source>
        <dbReference type="Pfam" id="PF00881"/>
    </source>
</evidence>
<evidence type="ECO:0000256" key="6">
    <source>
        <dbReference type="ARBA" id="ARBA00023002"/>
    </source>
</evidence>
<comment type="similarity">
    <text evidence="2">Belongs to the nitroreductase family.</text>
</comment>
<protein>
    <submittedName>
        <fullName evidence="8">NAD(P)H-dependent oxidoreductase</fullName>
    </submittedName>
</protein>
<evidence type="ECO:0000256" key="3">
    <source>
        <dbReference type="ARBA" id="ARBA00022630"/>
    </source>
</evidence>
<dbReference type="RefSeq" id="WP_099032990.1">
    <property type="nucleotide sequence ID" value="NZ_BMGJ01000002.1"/>
</dbReference>
<keyword evidence="3" id="KW-0285">Flavoprotein</keyword>
<feature type="domain" description="Nitroreductase" evidence="7">
    <location>
        <begin position="8"/>
        <end position="183"/>
    </location>
</feature>
<dbReference type="CDD" id="cd02149">
    <property type="entry name" value="NfsB-like"/>
    <property type="match status" value="1"/>
</dbReference>
<keyword evidence="5" id="KW-0521">NADP</keyword>
<evidence type="ECO:0000313" key="8">
    <source>
        <dbReference type="EMBL" id="GGD54931.1"/>
    </source>
</evidence>
<dbReference type="PANTHER" id="PTHR43673:SF2">
    <property type="entry name" value="NITROREDUCTASE"/>
    <property type="match status" value="1"/>
</dbReference>
<name>A0ABQ1R520_9ALTE</name>
<dbReference type="Proteomes" id="UP000614272">
    <property type="component" value="Unassembled WGS sequence"/>
</dbReference>
<dbReference type="InterPro" id="IPR000415">
    <property type="entry name" value="Nitroreductase-like"/>
</dbReference>
<keyword evidence="9" id="KW-1185">Reference proteome</keyword>
<evidence type="ECO:0000256" key="2">
    <source>
        <dbReference type="ARBA" id="ARBA00007118"/>
    </source>
</evidence>
<gene>
    <name evidence="8" type="ORF">GCM10011357_08330</name>
</gene>
<evidence type="ECO:0000256" key="4">
    <source>
        <dbReference type="ARBA" id="ARBA00022643"/>
    </source>
</evidence>
<dbReference type="Pfam" id="PF00881">
    <property type="entry name" value="Nitroreductase"/>
    <property type="match status" value="1"/>
</dbReference>
<proteinExistence type="inferred from homology"/>
<dbReference type="PANTHER" id="PTHR43673">
    <property type="entry name" value="NAD(P)H NITROREDUCTASE YDGI-RELATED"/>
    <property type="match status" value="1"/>
</dbReference>
<dbReference type="EMBL" id="BMGJ01000002">
    <property type="protein sequence ID" value="GGD54931.1"/>
    <property type="molecule type" value="Genomic_DNA"/>
</dbReference>
<evidence type="ECO:0000256" key="5">
    <source>
        <dbReference type="ARBA" id="ARBA00022857"/>
    </source>
</evidence>
<sequence>MKVLDALNWRYAVRNFSDEQIPREDLEILLQAVRMSPSAFGLQPYRLIVISNKSLRKQLLAHSMGQSKVVDCSDLVVFAAQTDVSEHTVQAYMEQLIRLRQVAPESVEAFQQQINGFLSSLLPQQKAEWAHQQAYIALGNLLTSAAMMKIDSCPMTGFDPQGYDQVLDLNRQQLTTTAICALGRRHSQDNYAQLAKVRLDTDEFILRS</sequence>
<dbReference type="InterPro" id="IPR033878">
    <property type="entry name" value="NfsB-like"/>
</dbReference>
<keyword evidence="6" id="KW-0560">Oxidoreductase</keyword>
<comment type="caution">
    <text evidence="8">The sequence shown here is derived from an EMBL/GenBank/DDBJ whole genome shotgun (WGS) entry which is preliminary data.</text>
</comment>
<comment type="cofactor">
    <cofactor evidence="1">
        <name>FMN</name>
        <dbReference type="ChEBI" id="CHEBI:58210"/>
    </cofactor>
</comment>
<accession>A0ABQ1R520</accession>
<reference evidence="9" key="1">
    <citation type="journal article" date="2019" name="Int. J. Syst. Evol. Microbiol.">
        <title>The Global Catalogue of Microorganisms (GCM) 10K type strain sequencing project: providing services to taxonomists for standard genome sequencing and annotation.</title>
        <authorList>
            <consortium name="The Broad Institute Genomics Platform"/>
            <consortium name="The Broad Institute Genome Sequencing Center for Infectious Disease"/>
            <person name="Wu L."/>
            <person name="Ma J."/>
        </authorList>
    </citation>
    <scope>NUCLEOTIDE SEQUENCE [LARGE SCALE GENOMIC DNA]</scope>
    <source>
        <strain evidence="9">CGMCC 1.12923</strain>
    </source>
</reference>
<keyword evidence="4" id="KW-0288">FMN</keyword>
<dbReference type="SUPFAM" id="SSF55469">
    <property type="entry name" value="FMN-dependent nitroreductase-like"/>
    <property type="match status" value="1"/>
</dbReference>
<evidence type="ECO:0000256" key="1">
    <source>
        <dbReference type="ARBA" id="ARBA00001917"/>
    </source>
</evidence>
<dbReference type="Gene3D" id="3.40.109.10">
    <property type="entry name" value="NADH Oxidase"/>
    <property type="match status" value="1"/>
</dbReference>